<evidence type="ECO:0000256" key="3">
    <source>
        <dbReference type="ARBA" id="ARBA00022737"/>
    </source>
</evidence>
<evidence type="ECO:0000256" key="5">
    <source>
        <dbReference type="ARBA" id="ARBA00023136"/>
    </source>
</evidence>
<evidence type="ECO:0000256" key="4">
    <source>
        <dbReference type="ARBA" id="ARBA00022989"/>
    </source>
</evidence>
<dbReference type="InterPro" id="IPR037721">
    <property type="entry name" value="Ferlin"/>
</dbReference>
<dbReference type="InterPro" id="IPR035892">
    <property type="entry name" value="C2_domain_sf"/>
</dbReference>
<reference evidence="8" key="1">
    <citation type="submission" date="2023-10" db="EMBL/GenBank/DDBJ databases">
        <title>Genome assembly of Pristionchus species.</title>
        <authorList>
            <person name="Yoshida K."/>
            <person name="Sommer R.J."/>
        </authorList>
    </citation>
    <scope>NUCLEOTIDE SEQUENCE</scope>
    <source>
        <strain evidence="8">RS5133</strain>
    </source>
</reference>
<feature type="non-terminal residue" evidence="8">
    <location>
        <position position="492"/>
    </location>
</feature>
<evidence type="ECO:0000259" key="7">
    <source>
        <dbReference type="PROSITE" id="PS50004"/>
    </source>
</evidence>
<dbReference type="EMBL" id="BTSY01000005">
    <property type="protein sequence ID" value="GMT28152.1"/>
    <property type="molecule type" value="Genomic_DNA"/>
</dbReference>
<dbReference type="InterPro" id="IPR012968">
    <property type="entry name" value="FerIin_dom"/>
</dbReference>
<organism evidence="8 9">
    <name type="scientific">Pristionchus fissidentatus</name>
    <dbReference type="NCBI Taxonomy" id="1538716"/>
    <lineage>
        <taxon>Eukaryota</taxon>
        <taxon>Metazoa</taxon>
        <taxon>Ecdysozoa</taxon>
        <taxon>Nematoda</taxon>
        <taxon>Chromadorea</taxon>
        <taxon>Rhabditida</taxon>
        <taxon>Rhabditina</taxon>
        <taxon>Diplogasteromorpha</taxon>
        <taxon>Diplogasteroidea</taxon>
        <taxon>Neodiplogasteridae</taxon>
        <taxon>Pristionchus</taxon>
    </lineage>
</organism>
<dbReference type="GO" id="GO:0016020">
    <property type="term" value="C:membrane"/>
    <property type="evidence" value="ECO:0007669"/>
    <property type="project" value="UniProtKB-SubCell"/>
</dbReference>
<feature type="non-terminal residue" evidence="8">
    <location>
        <position position="1"/>
    </location>
</feature>
<dbReference type="Pfam" id="PF00168">
    <property type="entry name" value="C2"/>
    <property type="match status" value="1"/>
</dbReference>
<dbReference type="PANTHER" id="PTHR12546:SF33">
    <property type="entry name" value="SPERM VESICLE FUSION PROTEIN FER-1"/>
    <property type="match status" value="1"/>
</dbReference>
<dbReference type="PROSITE" id="PS50004">
    <property type="entry name" value="C2"/>
    <property type="match status" value="1"/>
</dbReference>
<proteinExistence type="predicted"/>
<dbReference type="AlphaFoldDB" id="A0AAV5WDZ6"/>
<keyword evidence="2" id="KW-0812">Transmembrane</keyword>
<feature type="compositionally biased region" description="Basic residues" evidence="6">
    <location>
        <begin position="48"/>
        <end position="57"/>
    </location>
</feature>
<keyword evidence="9" id="KW-1185">Reference proteome</keyword>
<dbReference type="Gene3D" id="2.60.40.150">
    <property type="entry name" value="C2 domain"/>
    <property type="match status" value="1"/>
</dbReference>
<comment type="caution">
    <text evidence="8">The sequence shown here is derived from an EMBL/GenBank/DDBJ whole genome shotgun (WGS) entry which is preliminary data.</text>
</comment>
<feature type="region of interest" description="Disordered" evidence="6">
    <location>
        <begin position="1"/>
        <end position="62"/>
    </location>
</feature>
<evidence type="ECO:0000313" key="9">
    <source>
        <dbReference type="Proteomes" id="UP001432322"/>
    </source>
</evidence>
<dbReference type="InterPro" id="IPR000008">
    <property type="entry name" value="C2_dom"/>
</dbReference>
<feature type="compositionally biased region" description="Acidic residues" evidence="6">
    <location>
        <begin position="1"/>
        <end position="12"/>
    </location>
</feature>
<protein>
    <recommendedName>
        <fullName evidence="7">C2 domain-containing protein</fullName>
    </recommendedName>
</protein>
<keyword evidence="3" id="KW-0677">Repeat</keyword>
<dbReference type="Proteomes" id="UP001432322">
    <property type="component" value="Unassembled WGS sequence"/>
</dbReference>
<evidence type="ECO:0000256" key="2">
    <source>
        <dbReference type="ARBA" id="ARBA00022692"/>
    </source>
</evidence>
<accession>A0AAV5WDZ6</accession>
<sequence length="492" mass="55420">KSGDTETDVDPSDAEHSSRAPSPSSKSSKDSTQHSDSSIASDESTRPNGRKPKKNKRTRDFENTDKSGVYHIMIRVIEGRDLAGVNLRVKASVDGQSESTRVSSEKDPRWRQNLSFTMNRSMEKVSDTVLELKLFAENRIARDKLHGEWTCFLGSILHQPDRAIISKWVALRRPKDEVGNESENVGFLRVSIAIYGNTETPPPMADNEGDELFSGAQLLQFTLMLRLFRLHAITLKLREPWKSKKKTPYFSIRVTVGDASAESDIQSIDYVKGEYIVALDQEITLPIMWPTVINSIQFALILSKGKKPRRIVARSSILLSSIYVAGDEGFLPTFGPSFVNFYGPQTIPRLKLRRQKHPSKDFDEHRFYCRLLVSVECFDTPSDEPTVGTISRDSDVYAKQFEQSYKYALCCSFFDCSSIDPQFASSTISFLVSIGHYGSSDADDVVESSSTLPITPYPDGAKYFSLPWGNYKPVTYVDCLFDKSAFRIERIN</sequence>
<name>A0AAV5WDZ6_9BILA</name>
<evidence type="ECO:0000313" key="8">
    <source>
        <dbReference type="EMBL" id="GMT28152.1"/>
    </source>
</evidence>
<dbReference type="PANTHER" id="PTHR12546">
    <property type="entry name" value="FER-1-LIKE"/>
    <property type="match status" value="1"/>
</dbReference>
<gene>
    <name evidence="8" type="ORF">PFISCL1PPCAC_19449</name>
</gene>
<feature type="domain" description="C2" evidence="7">
    <location>
        <begin position="53"/>
        <end position="169"/>
    </location>
</feature>
<dbReference type="SMART" id="SM01202">
    <property type="entry name" value="FerI"/>
    <property type="match status" value="1"/>
</dbReference>
<evidence type="ECO:0000256" key="1">
    <source>
        <dbReference type="ARBA" id="ARBA00004167"/>
    </source>
</evidence>
<dbReference type="GO" id="GO:0061025">
    <property type="term" value="P:membrane fusion"/>
    <property type="evidence" value="ECO:0007669"/>
    <property type="project" value="TreeGrafter"/>
</dbReference>
<evidence type="ECO:0000256" key="6">
    <source>
        <dbReference type="SAM" id="MobiDB-lite"/>
    </source>
</evidence>
<dbReference type="GO" id="GO:0007009">
    <property type="term" value="P:plasma membrane organization"/>
    <property type="evidence" value="ECO:0007669"/>
    <property type="project" value="TreeGrafter"/>
</dbReference>
<keyword evidence="5" id="KW-0472">Membrane</keyword>
<comment type="subcellular location">
    <subcellularLocation>
        <location evidence="1">Membrane</location>
        <topology evidence="1">Single-pass membrane protein</topology>
    </subcellularLocation>
</comment>
<keyword evidence="4" id="KW-1133">Transmembrane helix</keyword>
<dbReference type="SUPFAM" id="SSF49562">
    <property type="entry name" value="C2 domain (Calcium/lipid-binding domain, CaLB)"/>
    <property type="match status" value="1"/>
</dbReference>